<evidence type="ECO:0000313" key="5">
    <source>
        <dbReference type="Proteomes" id="UP000593802"/>
    </source>
</evidence>
<keyword evidence="5" id="KW-1185">Reference proteome</keyword>
<evidence type="ECO:0000256" key="2">
    <source>
        <dbReference type="RuleBase" id="RU362039"/>
    </source>
</evidence>
<dbReference type="AlphaFoldDB" id="A0A7I8D9W8"/>
<dbReference type="KEGG" id="eff:skT53_19430"/>
<dbReference type="EMBL" id="AP023366">
    <property type="protein sequence ID" value="BCJ86958.1"/>
    <property type="molecule type" value="Genomic_DNA"/>
</dbReference>
<evidence type="ECO:0000313" key="4">
    <source>
        <dbReference type="EMBL" id="BCJ86958.1"/>
    </source>
</evidence>
<keyword evidence="2" id="KW-0479">Metal-binding</keyword>
<dbReference type="EC" id="3.1.4.-" evidence="2"/>
<dbReference type="Pfam" id="PF12850">
    <property type="entry name" value="Metallophos_2"/>
    <property type="match status" value="1"/>
</dbReference>
<dbReference type="SUPFAM" id="SSF56300">
    <property type="entry name" value="Metallo-dependent phosphatases"/>
    <property type="match status" value="1"/>
</dbReference>
<feature type="domain" description="Calcineurin-like phosphoesterase" evidence="3">
    <location>
        <begin position="4"/>
        <end position="154"/>
    </location>
</feature>
<dbReference type="InterPro" id="IPR029052">
    <property type="entry name" value="Metallo-depent_PP-like"/>
</dbReference>
<dbReference type="NCBIfam" id="TIGR00040">
    <property type="entry name" value="yfcE"/>
    <property type="match status" value="1"/>
</dbReference>
<dbReference type="GO" id="GO:0016787">
    <property type="term" value="F:hydrolase activity"/>
    <property type="evidence" value="ECO:0007669"/>
    <property type="project" value="UniProtKB-UniRule"/>
</dbReference>
<dbReference type="InterPro" id="IPR000979">
    <property type="entry name" value="Phosphodiesterase_MJ0936/Vps29"/>
</dbReference>
<dbReference type="PANTHER" id="PTHR11124">
    <property type="entry name" value="VACUOLAR SORTING PROTEIN VPS29"/>
    <property type="match status" value="1"/>
</dbReference>
<comment type="cofactor">
    <cofactor evidence="2">
        <name>a divalent metal cation</name>
        <dbReference type="ChEBI" id="CHEBI:60240"/>
    </cofactor>
</comment>
<gene>
    <name evidence="4" type="ORF">skT53_19430</name>
</gene>
<evidence type="ECO:0000256" key="1">
    <source>
        <dbReference type="ARBA" id="ARBA00008950"/>
    </source>
</evidence>
<dbReference type="Proteomes" id="UP000593802">
    <property type="component" value="Chromosome"/>
</dbReference>
<dbReference type="Gene3D" id="3.60.21.10">
    <property type="match status" value="1"/>
</dbReference>
<reference evidence="4 5" key="1">
    <citation type="submission" date="2020-08" db="EMBL/GenBank/DDBJ databases">
        <title>Complete Genome Sequence of Effusibacillus dendaii Strain skT53, Isolated from Farmland soil.</title>
        <authorList>
            <person name="Konishi T."/>
            <person name="Kawasaki H."/>
        </authorList>
    </citation>
    <scope>NUCLEOTIDE SEQUENCE [LARGE SCALE GENOMIC DNA]</scope>
    <source>
        <strain evidence="5">skT53</strain>
    </source>
</reference>
<dbReference type="InterPro" id="IPR024654">
    <property type="entry name" value="Calcineurin-like_PHP_lpxH"/>
</dbReference>
<dbReference type="RefSeq" id="WP_200756493.1">
    <property type="nucleotide sequence ID" value="NZ_AP023366.1"/>
</dbReference>
<protein>
    <recommendedName>
        <fullName evidence="2">Phosphoesterase</fullName>
        <ecNumber evidence="2">3.1.4.-</ecNumber>
    </recommendedName>
</protein>
<evidence type="ECO:0000259" key="3">
    <source>
        <dbReference type="Pfam" id="PF12850"/>
    </source>
</evidence>
<accession>A0A7I8D9W8</accession>
<comment type="similarity">
    <text evidence="1 2">Belongs to the metallophosphoesterase superfamily. YfcE family.</text>
</comment>
<proteinExistence type="inferred from homology"/>
<name>A0A7I8D9W8_9BACL</name>
<organism evidence="4 5">
    <name type="scientific">Effusibacillus dendaii</name>
    <dbReference type="NCBI Taxonomy" id="2743772"/>
    <lineage>
        <taxon>Bacteria</taxon>
        <taxon>Bacillati</taxon>
        <taxon>Bacillota</taxon>
        <taxon>Bacilli</taxon>
        <taxon>Bacillales</taxon>
        <taxon>Alicyclobacillaceae</taxon>
        <taxon>Effusibacillus</taxon>
    </lineage>
</organism>
<sequence>MATIGVLSDTHLPKKGPQLPGIVLDKLQGVDLILHAGDLTTVSVLQSLTQIAPVQAVAGNVDPPELAAQLGWTRIVNVAGNRIGLTHGHLGHGKSTPERAWNTFAGQRTDIIIFGHSHISHEEWRDGVLLLNPGSPTDKRRQPNFSFCLLHISQQIEIEWVFFV</sequence>
<dbReference type="GO" id="GO:0046872">
    <property type="term" value="F:metal ion binding"/>
    <property type="evidence" value="ECO:0007669"/>
    <property type="project" value="UniProtKB-KW"/>
</dbReference>